<dbReference type="PANTHER" id="PTHR24128">
    <property type="entry name" value="HOMEOBOX PROTEIN WARIAI"/>
    <property type="match status" value="1"/>
</dbReference>
<accession>A0AB32ULP4</accession>
<dbReference type="Gramene" id="Tc10v2_t004360.1">
    <property type="protein sequence ID" value="Tc10v2_p004360.1"/>
    <property type="gene ID" value="Tc10v2_g004360"/>
</dbReference>
<keyword evidence="2" id="KW-1133">Transmembrane helix</keyword>
<dbReference type="PROSITE" id="PS50297">
    <property type="entry name" value="ANK_REP_REGION"/>
    <property type="match status" value="1"/>
</dbReference>
<feature type="repeat" description="ANK" evidence="1">
    <location>
        <begin position="184"/>
        <end position="216"/>
    </location>
</feature>
<dbReference type="SMART" id="SM00248">
    <property type="entry name" value="ANK"/>
    <property type="match status" value="4"/>
</dbReference>
<name>A0AB32ULP4_THECC</name>
<reference evidence="3" key="1">
    <citation type="journal article" date="1997" name="Nucleic Acids Res.">
        <title>tRNAscan-SE: a program for improved detection of transfer RNA genes in genomic sequence.</title>
        <authorList>
            <person name="Lowe T.M."/>
            <person name="Eddy S.R."/>
        </authorList>
    </citation>
    <scope>NUCLEOTIDE SEQUENCE [LARGE SCALE GENOMIC DNA]</scope>
    <source>
        <strain evidence="3">r\B97-61/B2</strain>
    </source>
</reference>
<reference evidence="4" key="2">
    <citation type="submission" date="2025-08" db="UniProtKB">
        <authorList>
            <consortium name="RefSeq"/>
        </authorList>
    </citation>
    <scope>IDENTIFICATION</scope>
</reference>
<dbReference type="InterPro" id="IPR036770">
    <property type="entry name" value="Ankyrin_rpt-contain_sf"/>
</dbReference>
<protein>
    <submittedName>
        <fullName evidence="4">Alpha-latroinsectotoxin-Lt1a</fullName>
    </submittedName>
</protein>
<dbReference type="AlphaFoldDB" id="A0AB32ULP4"/>
<feature type="transmembrane region" description="Helical" evidence="2">
    <location>
        <begin position="364"/>
        <end position="383"/>
    </location>
</feature>
<keyword evidence="1" id="KW-0040">ANK repeat</keyword>
<proteinExistence type="predicted"/>
<evidence type="ECO:0000313" key="3">
    <source>
        <dbReference type="Proteomes" id="UP000694886"/>
    </source>
</evidence>
<dbReference type="PROSITE" id="PS50088">
    <property type="entry name" value="ANK_REPEAT"/>
    <property type="match status" value="1"/>
</dbReference>
<evidence type="ECO:0000313" key="4">
    <source>
        <dbReference type="RefSeq" id="XP_007009500.2"/>
    </source>
</evidence>
<dbReference type="SUPFAM" id="SSF48403">
    <property type="entry name" value="Ankyrin repeat"/>
    <property type="match status" value="1"/>
</dbReference>
<evidence type="ECO:0000256" key="1">
    <source>
        <dbReference type="PROSITE-ProRule" id="PRU00023"/>
    </source>
</evidence>
<dbReference type="InterPro" id="IPR002110">
    <property type="entry name" value="Ankyrin_rpt"/>
</dbReference>
<feature type="transmembrane region" description="Helical" evidence="2">
    <location>
        <begin position="298"/>
        <end position="315"/>
    </location>
</feature>
<sequence>MDWRMSEAAQTGNINVLYELIQEDPYVLERIDQVPFLDTPLHIAACAGHVDFVMEMMNLKPSFARKLNQRGLSPIHLALQKKQEKMVDDLLSVDKDLVRVKGREGMTPLHHVVGTGNLDLSIRFLEVCPEAIEDVTVRDETAFHLTVKNDMFEAFEVLIGWLRRSRHEAAQRWENKLLSWADIEGNTILHIAAIRDSPQVVEVLLENLSQDHINSKNLEGLTALDILLEHQRNERQVENREIMDILSKAGGLRGSSLPNNPDSSINVNSFRSKMSYFQKFATIAARGKKGISYEMRNAFLVVTVLIITATYDASLNPPKKGDDVSFQNYQVSSSYTFYQGANPPTGGGNSLQDLTDLVDASSMFWLYNTLTFWVALGLTAYLLPSRTICLFLLITLSLFGSCYMLLVAVVSWKLQFLISLTPSPFSYHALSVVNY</sequence>
<feature type="transmembrane region" description="Helical" evidence="2">
    <location>
        <begin position="390"/>
        <end position="412"/>
    </location>
</feature>
<dbReference type="Proteomes" id="UP000694886">
    <property type="component" value="Chromosome 10"/>
</dbReference>
<keyword evidence="2" id="KW-0812">Transmembrane</keyword>
<organism evidence="3 4">
    <name type="scientific">Theobroma cacao</name>
    <name type="common">Cacao</name>
    <name type="synonym">Cocoa</name>
    <dbReference type="NCBI Taxonomy" id="3641"/>
    <lineage>
        <taxon>Eukaryota</taxon>
        <taxon>Viridiplantae</taxon>
        <taxon>Streptophyta</taxon>
        <taxon>Embryophyta</taxon>
        <taxon>Tracheophyta</taxon>
        <taxon>Spermatophyta</taxon>
        <taxon>Magnoliopsida</taxon>
        <taxon>eudicotyledons</taxon>
        <taxon>Gunneridae</taxon>
        <taxon>Pentapetalae</taxon>
        <taxon>rosids</taxon>
        <taxon>malvids</taxon>
        <taxon>Malvales</taxon>
        <taxon>Malvaceae</taxon>
        <taxon>Byttnerioideae</taxon>
        <taxon>Theobroma</taxon>
    </lineage>
</organism>
<dbReference type="GeneID" id="18586200"/>
<evidence type="ECO:0000256" key="2">
    <source>
        <dbReference type="SAM" id="Phobius"/>
    </source>
</evidence>
<dbReference type="PANTHER" id="PTHR24128:SF60">
    <property type="entry name" value="ALPHA-LATROTOXIN-LHE1A-LIKE"/>
    <property type="match status" value="1"/>
</dbReference>
<dbReference type="Pfam" id="PF12796">
    <property type="entry name" value="Ank_2"/>
    <property type="match status" value="1"/>
</dbReference>
<keyword evidence="2" id="KW-0472">Membrane</keyword>
<dbReference type="Gene3D" id="1.25.40.20">
    <property type="entry name" value="Ankyrin repeat-containing domain"/>
    <property type="match status" value="1"/>
</dbReference>
<dbReference type="RefSeq" id="XP_007009500.2">
    <property type="nucleotide sequence ID" value="XM_007009438.2"/>
</dbReference>
<dbReference type="KEGG" id="tcc:18586200"/>
<gene>
    <name evidence="4" type="primary">LOC18586200</name>
</gene>
<dbReference type="Pfam" id="PF00023">
    <property type="entry name" value="Ank"/>
    <property type="match status" value="1"/>
</dbReference>